<feature type="region of interest" description="Disordered" evidence="10">
    <location>
        <begin position="696"/>
        <end position="731"/>
    </location>
</feature>
<feature type="compositionally biased region" description="Polar residues" evidence="10">
    <location>
        <begin position="712"/>
        <end position="723"/>
    </location>
</feature>
<dbReference type="GO" id="GO:0012505">
    <property type="term" value="C:endomembrane system"/>
    <property type="evidence" value="ECO:0007669"/>
    <property type="project" value="UniProtKB-SubCell"/>
</dbReference>
<keyword evidence="4" id="KW-0812">Transmembrane</keyword>
<keyword evidence="6" id="KW-0406">Ion transport</keyword>
<feature type="region of interest" description="Disordered" evidence="10">
    <location>
        <begin position="776"/>
        <end position="836"/>
    </location>
</feature>
<protein>
    <submittedName>
        <fullName evidence="11">Cytochrome c oxidase subunit 1</fullName>
    </submittedName>
</protein>
<evidence type="ECO:0000256" key="7">
    <source>
        <dbReference type="ARBA" id="ARBA00023136"/>
    </source>
</evidence>
<feature type="region of interest" description="Disordered" evidence="10">
    <location>
        <begin position="933"/>
        <end position="969"/>
    </location>
</feature>
<dbReference type="GO" id="GO:0007165">
    <property type="term" value="P:signal transduction"/>
    <property type="evidence" value="ECO:0007669"/>
    <property type="project" value="UniProtKB-ARBA"/>
</dbReference>
<feature type="compositionally biased region" description="Low complexity" evidence="10">
    <location>
        <begin position="454"/>
        <end position="463"/>
    </location>
</feature>
<name>A0A9P6Q5E1_9FUNG</name>
<reference evidence="11" key="1">
    <citation type="journal article" date="2020" name="Fungal Divers.">
        <title>Resolving the Mortierellaceae phylogeny through synthesis of multi-gene phylogenetics and phylogenomics.</title>
        <authorList>
            <person name="Vandepol N."/>
            <person name="Liber J."/>
            <person name="Desiro A."/>
            <person name="Na H."/>
            <person name="Kennedy M."/>
            <person name="Barry K."/>
            <person name="Grigoriev I.V."/>
            <person name="Miller A.N."/>
            <person name="O'Donnell K."/>
            <person name="Stajich J.E."/>
            <person name="Bonito G."/>
        </authorList>
    </citation>
    <scope>NUCLEOTIDE SEQUENCE</scope>
    <source>
        <strain evidence="11">KOD948</strain>
    </source>
</reference>
<dbReference type="GO" id="GO:0016020">
    <property type="term" value="C:membrane"/>
    <property type="evidence" value="ECO:0007669"/>
    <property type="project" value="TreeGrafter"/>
</dbReference>
<comment type="caution">
    <text evidence="11">The sequence shown here is derived from an EMBL/GenBank/DDBJ whole genome shotgun (WGS) entry which is preliminary data.</text>
</comment>
<keyword evidence="7" id="KW-0472">Membrane</keyword>
<organism evidence="11 12">
    <name type="scientific">Mortierella polycephala</name>
    <dbReference type="NCBI Taxonomy" id="41804"/>
    <lineage>
        <taxon>Eukaryota</taxon>
        <taxon>Fungi</taxon>
        <taxon>Fungi incertae sedis</taxon>
        <taxon>Mucoromycota</taxon>
        <taxon>Mortierellomycotina</taxon>
        <taxon>Mortierellomycetes</taxon>
        <taxon>Mortierellales</taxon>
        <taxon>Mortierellaceae</taxon>
        <taxon>Mortierella</taxon>
    </lineage>
</organism>
<feature type="compositionally biased region" description="Polar residues" evidence="10">
    <location>
        <begin position="386"/>
        <end position="395"/>
    </location>
</feature>
<evidence type="ECO:0000256" key="2">
    <source>
        <dbReference type="ARBA" id="ARBA00009848"/>
    </source>
</evidence>
<comment type="similarity">
    <text evidence="2">Belongs to the P2X receptor family.</text>
</comment>
<feature type="compositionally biased region" description="Low complexity" evidence="10">
    <location>
        <begin position="1104"/>
        <end position="1121"/>
    </location>
</feature>
<feature type="region of interest" description="Disordered" evidence="10">
    <location>
        <begin position="380"/>
        <end position="410"/>
    </location>
</feature>
<keyword evidence="5" id="KW-1133">Transmembrane helix</keyword>
<evidence type="ECO:0000256" key="5">
    <source>
        <dbReference type="ARBA" id="ARBA00022989"/>
    </source>
</evidence>
<feature type="compositionally biased region" description="Polar residues" evidence="10">
    <location>
        <begin position="797"/>
        <end position="813"/>
    </location>
</feature>
<feature type="region of interest" description="Disordered" evidence="10">
    <location>
        <begin position="508"/>
        <end position="555"/>
    </location>
</feature>
<dbReference type="Proteomes" id="UP000726737">
    <property type="component" value="Unassembled WGS sequence"/>
</dbReference>
<feature type="compositionally biased region" description="Basic residues" evidence="10">
    <location>
        <begin position="700"/>
        <end position="711"/>
    </location>
</feature>
<proteinExistence type="inferred from homology"/>
<comment type="subcellular location">
    <subcellularLocation>
        <location evidence="1">Endomembrane system</location>
    </subcellularLocation>
</comment>
<feature type="region of interest" description="Disordered" evidence="10">
    <location>
        <begin position="1065"/>
        <end position="1150"/>
    </location>
</feature>
<evidence type="ECO:0000256" key="4">
    <source>
        <dbReference type="ARBA" id="ARBA00022692"/>
    </source>
</evidence>
<dbReference type="Pfam" id="PF00864">
    <property type="entry name" value="P2X_receptor"/>
    <property type="match status" value="1"/>
</dbReference>
<dbReference type="PANTHER" id="PTHR10125">
    <property type="entry name" value="P2X PURINOCEPTOR"/>
    <property type="match status" value="1"/>
</dbReference>
<dbReference type="OrthoDB" id="494673at2759"/>
<evidence type="ECO:0000313" key="11">
    <source>
        <dbReference type="EMBL" id="KAG0258989.1"/>
    </source>
</evidence>
<feature type="compositionally biased region" description="Polar residues" evidence="10">
    <location>
        <begin position="423"/>
        <end position="435"/>
    </location>
</feature>
<evidence type="ECO:0000256" key="3">
    <source>
        <dbReference type="ARBA" id="ARBA00022448"/>
    </source>
</evidence>
<keyword evidence="12" id="KW-1185">Reference proteome</keyword>
<gene>
    <name evidence="11" type="primary">UNK1</name>
    <name evidence="11" type="ORF">BG011_002884</name>
</gene>
<evidence type="ECO:0000256" key="9">
    <source>
        <dbReference type="ARBA" id="ARBA00023303"/>
    </source>
</evidence>
<feature type="compositionally biased region" description="Acidic residues" evidence="10">
    <location>
        <begin position="475"/>
        <end position="484"/>
    </location>
</feature>
<feature type="compositionally biased region" description="Basic and acidic residues" evidence="10">
    <location>
        <begin position="542"/>
        <end position="553"/>
    </location>
</feature>
<evidence type="ECO:0000256" key="1">
    <source>
        <dbReference type="ARBA" id="ARBA00004308"/>
    </source>
</evidence>
<feature type="compositionally biased region" description="Polar residues" evidence="10">
    <location>
        <begin position="1076"/>
        <end position="1090"/>
    </location>
</feature>
<dbReference type="PANTHER" id="PTHR10125:SF31">
    <property type="entry name" value="P2X RECEPTOR E"/>
    <property type="match status" value="1"/>
</dbReference>
<evidence type="ECO:0000256" key="8">
    <source>
        <dbReference type="ARBA" id="ARBA00023286"/>
    </source>
</evidence>
<dbReference type="InterPro" id="IPR059116">
    <property type="entry name" value="P2X_receptor"/>
</dbReference>
<feature type="region of interest" description="Disordered" evidence="10">
    <location>
        <begin position="647"/>
        <end position="674"/>
    </location>
</feature>
<accession>A0A9P6Q5E1</accession>
<dbReference type="GO" id="GO:0015267">
    <property type="term" value="F:channel activity"/>
    <property type="evidence" value="ECO:0007669"/>
    <property type="project" value="UniProtKB-ARBA"/>
</dbReference>
<keyword evidence="8" id="KW-1071">Ligand-gated ion channel</keyword>
<sequence length="1266" mass="135678">MTSSGGGGGAALSFSDRFFSYETFKVLRVRDRRLGGLYRLFQATILLYVASSIIYQKRYLRTEDIVNGVVRVTLKAPTDGITAPDYCTTTSTPCVYWNENDILYEPGAAGALITTRAQMIQYGPFDNQTPVSGATNQCDVNLPTIAGCDPHKAPMTLMLPTSFVADIERFTLMFEHSIRGQASGMQLRSGNMDSGVLRDAQSGEAIKTFVENTRYASVLAGERKEDDSDKTTRLAGDVMMVGDFLKAAGVNLDELSGSPAAAFNETVRSSGVVVIVVIQYAAKGWNPNRISYEYLPKAIPDQEYKVIETIRNFRGGDRVEINRHGVRIVFSQTGQLGQFSLMTLLTNLVAAVALFKVANIIVELLMLRIHPQKKAYGRAKFESTKGTKPSLNCNEHSGDEAGQQPAHMQDRDRRYFREAMDQGSATSMNTENTIRSLDIQHDSGRKGSTLGDMSTCSSSSSCSEVDDISGHEMTGSEESEDEPAETYRQMCQGYMDGNLCSVPASGSMLQDAATKQHRSSGTGDASGSPYRRPSTPHSTNDAMRRQQDNRAKGINDMSVFDWTRNGSSSSLSGDITPGVARTAFRTAAIYHTHASSEDVEIETKFGPIRPNSYKGFNPRGLNLGSPPLSPSLPQMKTASSYMRDITTPEHSKGKGCPSTPTDSKSTLNTLSPTAMQSASPNSVCFGPCTSHQQETCAKTGRGRRRFRRKTSSKQVASLSTQPHTGVLTSHHSSCSLSSLTSSSSLSSLFSSCDGSFCSGSTNRAQTDNTVKAFGIGVDPQSSSPGSFGVHDSPMRGYSSTGKSKTVSIDSSNRSRVHKRRKKECHHMGAESPLRSGSEVSLVKPLFGMDSSSSLSSFPLRQTSSSPFLLDTKGKQSDHSARSFTSHAYAVSTALDSGNATRKASDTASSSSAFKILMTPFQLPVPASLSQGVAYQPDMDGLPQESTSSTSSSSLGKQLPRDSPRLAQRSSVSSSCILLGQGSTEDSWKQDIKTYRKSSVSTSSPFYKMMNNSSISGSSGSTSRIISFDNHAVPANHSTSSQTSSCYGTTVPQAIESVRTVTPTVTATSSSADCPSLLNTMTTPTMSSTDECGQFGGGSRNNSVADSFGTSSSRSSSEVPLSTPGSSSSVLHSGNNRAQDEPAIGDSSSRISNLTIRPISTALPTSAQSSSSFASTTINTSTNFRAANITTFPRATSFATPAYTHPTSSFFKSPITNSYTTTLADTGVRVLRRTITMITADNKKLLLRRSKPLILNGGVGEEKGARM</sequence>
<dbReference type="AlphaFoldDB" id="A0A9P6Q5E1"/>
<feature type="compositionally biased region" description="Basic residues" evidence="10">
    <location>
        <begin position="814"/>
        <end position="824"/>
    </location>
</feature>
<dbReference type="Gene3D" id="1.10.287.940">
    <property type="entry name" value="atp-gated p2x4 ion channel"/>
    <property type="match status" value="2"/>
</dbReference>
<evidence type="ECO:0000256" key="10">
    <source>
        <dbReference type="SAM" id="MobiDB-lite"/>
    </source>
</evidence>
<evidence type="ECO:0000313" key="12">
    <source>
        <dbReference type="Proteomes" id="UP000726737"/>
    </source>
</evidence>
<keyword evidence="9" id="KW-0407">Ion channel</keyword>
<feature type="compositionally biased region" description="Polar residues" evidence="10">
    <location>
        <begin position="658"/>
        <end position="674"/>
    </location>
</feature>
<evidence type="ECO:0000256" key="6">
    <source>
        <dbReference type="ARBA" id="ARBA00023065"/>
    </source>
</evidence>
<keyword evidence="3" id="KW-0813">Transport</keyword>
<feature type="compositionally biased region" description="Polar residues" evidence="10">
    <location>
        <begin position="1122"/>
        <end position="1136"/>
    </location>
</feature>
<dbReference type="EMBL" id="JAAAJA010000199">
    <property type="protein sequence ID" value="KAG0258989.1"/>
    <property type="molecule type" value="Genomic_DNA"/>
</dbReference>
<dbReference type="GO" id="GO:0070588">
    <property type="term" value="P:calcium ion transmembrane transport"/>
    <property type="evidence" value="ECO:0007669"/>
    <property type="project" value="TreeGrafter"/>
</dbReference>
<feature type="region of interest" description="Disordered" evidence="10">
    <location>
        <begin position="422"/>
        <end position="485"/>
    </location>
</feature>